<dbReference type="Gene3D" id="2.30.110.10">
    <property type="entry name" value="Electron Transport, Fmn-binding Protein, Chain A"/>
    <property type="match status" value="1"/>
</dbReference>
<comment type="caution">
    <text evidence="3">The sequence shown here is derived from an EMBL/GenBank/DDBJ whole genome shotgun (WGS) entry which is preliminary data.</text>
</comment>
<feature type="compositionally biased region" description="Basic and acidic residues" evidence="1">
    <location>
        <begin position="13"/>
        <end position="27"/>
    </location>
</feature>
<sequence>MSAHVVRGPGQPARKDQPDPGVEEERGVGAPRGDLGRRISRRRAELGLTRRETALRADMAPSYLRYLEERPAAAPDRGALLRLARVLGTTASELAGGSADLPPGHGRAARSAEFTELTERESRDLLGTHGVGRLAMTTRAGPLVVPVNYGVVDGAIVFRTAAGTAPAQASGHRVAFEVDSVDDTLSRGWSVLVRGQAHAVTDPDEAHRLTERVYSAPWAGGQRDLWIRIEPDVVTGRRITV</sequence>
<dbReference type="Gene3D" id="1.10.260.40">
    <property type="entry name" value="lambda repressor-like DNA-binding domains"/>
    <property type="match status" value="1"/>
</dbReference>
<accession>A0ABW7XZL5</accession>
<evidence type="ECO:0000313" key="3">
    <source>
        <dbReference type="EMBL" id="MFI5675530.1"/>
    </source>
</evidence>
<name>A0ABW7XZL5_STRCE</name>
<keyword evidence="4" id="KW-1185">Reference proteome</keyword>
<dbReference type="InterPro" id="IPR024747">
    <property type="entry name" value="Pyridox_Oxase-rel"/>
</dbReference>
<evidence type="ECO:0000259" key="2">
    <source>
        <dbReference type="PROSITE" id="PS50943"/>
    </source>
</evidence>
<feature type="region of interest" description="Disordered" evidence="1">
    <location>
        <begin position="1"/>
        <end position="38"/>
    </location>
</feature>
<reference evidence="3 4" key="1">
    <citation type="submission" date="2024-10" db="EMBL/GenBank/DDBJ databases">
        <title>The Natural Products Discovery Center: Release of the First 8490 Sequenced Strains for Exploring Actinobacteria Biosynthetic Diversity.</title>
        <authorList>
            <person name="Kalkreuter E."/>
            <person name="Kautsar S.A."/>
            <person name="Yang D."/>
            <person name="Bader C.D."/>
            <person name="Teijaro C.N."/>
            <person name="Fluegel L."/>
            <person name="Davis C.M."/>
            <person name="Simpson J.R."/>
            <person name="Lauterbach L."/>
            <person name="Steele A.D."/>
            <person name="Gui C."/>
            <person name="Meng S."/>
            <person name="Li G."/>
            <person name="Viehrig K."/>
            <person name="Ye F."/>
            <person name="Su P."/>
            <person name="Kiefer A.F."/>
            <person name="Nichols A."/>
            <person name="Cepeda A.J."/>
            <person name="Yan W."/>
            <person name="Fan B."/>
            <person name="Jiang Y."/>
            <person name="Adhikari A."/>
            <person name="Zheng C.-J."/>
            <person name="Schuster L."/>
            <person name="Cowan T.M."/>
            <person name="Smanski M.J."/>
            <person name="Chevrette M.G."/>
            <person name="De Carvalho L.P.S."/>
            <person name="Shen B."/>
        </authorList>
    </citation>
    <scope>NUCLEOTIDE SEQUENCE [LARGE SCALE GENOMIC DNA]</scope>
    <source>
        <strain evidence="3 4">NPDC051599</strain>
    </source>
</reference>
<dbReference type="CDD" id="cd00093">
    <property type="entry name" value="HTH_XRE"/>
    <property type="match status" value="1"/>
</dbReference>
<dbReference type="SUPFAM" id="SSF50475">
    <property type="entry name" value="FMN-binding split barrel"/>
    <property type="match status" value="1"/>
</dbReference>
<protein>
    <submittedName>
        <fullName evidence="3">Helix-turn-helix domain-containing protein</fullName>
    </submittedName>
</protein>
<organism evidence="3 4">
    <name type="scientific">Streptomyces cellulosae</name>
    <dbReference type="NCBI Taxonomy" id="1968"/>
    <lineage>
        <taxon>Bacteria</taxon>
        <taxon>Bacillati</taxon>
        <taxon>Actinomycetota</taxon>
        <taxon>Actinomycetes</taxon>
        <taxon>Kitasatosporales</taxon>
        <taxon>Streptomycetaceae</taxon>
        <taxon>Streptomyces</taxon>
    </lineage>
</organism>
<dbReference type="Pfam" id="PF01381">
    <property type="entry name" value="HTH_3"/>
    <property type="match status" value="1"/>
</dbReference>
<dbReference type="PROSITE" id="PS50943">
    <property type="entry name" value="HTH_CROC1"/>
    <property type="match status" value="1"/>
</dbReference>
<proteinExistence type="predicted"/>
<dbReference type="RefSeq" id="WP_398656318.1">
    <property type="nucleotide sequence ID" value="NZ_JBITDC010000004.1"/>
</dbReference>
<dbReference type="SUPFAM" id="SSF47413">
    <property type="entry name" value="lambda repressor-like DNA-binding domains"/>
    <property type="match status" value="1"/>
</dbReference>
<dbReference type="InterPro" id="IPR012349">
    <property type="entry name" value="Split_barrel_FMN-bd"/>
</dbReference>
<evidence type="ECO:0000313" key="4">
    <source>
        <dbReference type="Proteomes" id="UP001612415"/>
    </source>
</evidence>
<dbReference type="InterPro" id="IPR010982">
    <property type="entry name" value="Lambda_DNA-bd_dom_sf"/>
</dbReference>
<evidence type="ECO:0000256" key="1">
    <source>
        <dbReference type="SAM" id="MobiDB-lite"/>
    </source>
</evidence>
<dbReference type="Proteomes" id="UP001612415">
    <property type="component" value="Unassembled WGS sequence"/>
</dbReference>
<dbReference type="InterPro" id="IPR001387">
    <property type="entry name" value="Cro/C1-type_HTH"/>
</dbReference>
<dbReference type="EMBL" id="JBITDC010000004">
    <property type="protein sequence ID" value="MFI5675530.1"/>
    <property type="molecule type" value="Genomic_DNA"/>
</dbReference>
<dbReference type="Pfam" id="PF12900">
    <property type="entry name" value="Pyridox_ox_2"/>
    <property type="match status" value="1"/>
</dbReference>
<gene>
    <name evidence="3" type="ORF">ACIA8P_12775</name>
</gene>
<feature type="domain" description="HTH cro/C1-type" evidence="2">
    <location>
        <begin position="39"/>
        <end position="94"/>
    </location>
</feature>
<dbReference type="SMART" id="SM00530">
    <property type="entry name" value="HTH_XRE"/>
    <property type="match status" value="1"/>
</dbReference>